<sequence length="214" mass="24741">MTRNKMQASLQNTNIAGQKITMTALDEKLSEWVNVARTVGPVIVHRYDAPWVCIISYRMWGDVTKLSSYLPDLNHPLLKLREAIDEAFAYENALLHNLGIHHNGRDRVAMGIRIWILQIVYSCCNIQHVCEQMRYNMLWRWFIGLNQTSDPLPEGDFFTDDIRKITCHPKVIQMIDRCLKKSGLLEHDNCGFRVNLGLLHTLLEQSRTSGNFTD</sequence>
<name>A0ABT8EKE9_9BURK</name>
<feature type="domain" description="Transposase InsH N-terminal" evidence="1">
    <location>
        <begin position="67"/>
        <end position="155"/>
    </location>
</feature>
<dbReference type="Pfam" id="PF05598">
    <property type="entry name" value="DUF772"/>
    <property type="match status" value="1"/>
</dbReference>
<dbReference type="RefSeq" id="WP_266123222.1">
    <property type="nucleotide sequence ID" value="NZ_JAJHNU010000003.1"/>
</dbReference>
<evidence type="ECO:0000259" key="1">
    <source>
        <dbReference type="Pfam" id="PF05598"/>
    </source>
</evidence>
<evidence type="ECO:0000313" key="3">
    <source>
        <dbReference type="Proteomes" id="UP001168613"/>
    </source>
</evidence>
<dbReference type="EMBL" id="JAJHNU010000003">
    <property type="protein sequence ID" value="MDN4121768.1"/>
    <property type="molecule type" value="Genomic_DNA"/>
</dbReference>
<gene>
    <name evidence="2" type="ORF">LMS43_10745</name>
</gene>
<accession>A0ABT8EKE9</accession>
<protein>
    <submittedName>
        <fullName evidence="2">Transposase</fullName>
    </submittedName>
</protein>
<evidence type="ECO:0000313" key="2">
    <source>
        <dbReference type="EMBL" id="MDN4121768.1"/>
    </source>
</evidence>
<organism evidence="2 3">
    <name type="scientific">Alcaligenes endophyticus</name>
    <dbReference type="NCBI Taxonomy" id="1929088"/>
    <lineage>
        <taxon>Bacteria</taxon>
        <taxon>Pseudomonadati</taxon>
        <taxon>Pseudomonadota</taxon>
        <taxon>Betaproteobacteria</taxon>
        <taxon>Burkholderiales</taxon>
        <taxon>Alcaligenaceae</taxon>
        <taxon>Alcaligenes</taxon>
    </lineage>
</organism>
<comment type="caution">
    <text evidence="2">The sequence shown here is derived from an EMBL/GenBank/DDBJ whole genome shotgun (WGS) entry which is preliminary data.</text>
</comment>
<reference evidence="2" key="1">
    <citation type="submission" date="2021-11" db="EMBL/GenBank/DDBJ databases">
        <title>Draft genome sequence of Alcaligenes endophyticus type strain CCUG 75668T.</title>
        <authorList>
            <person name="Salva-Serra F."/>
            <person name="Duran R.E."/>
            <person name="Seeger M."/>
            <person name="Moore E.R.B."/>
            <person name="Jaen-Luchoro D."/>
        </authorList>
    </citation>
    <scope>NUCLEOTIDE SEQUENCE</scope>
    <source>
        <strain evidence="2">CCUG 75668</strain>
    </source>
</reference>
<keyword evidence="3" id="KW-1185">Reference proteome</keyword>
<proteinExistence type="predicted"/>
<dbReference type="InterPro" id="IPR008490">
    <property type="entry name" value="Transposase_InsH_N"/>
</dbReference>
<dbReference type="Proteomes" id="UP001168613">
    <property type="component" value="Unassembled WGS sequence"/>
</dbReference>